<evidence type="ECO:0000256" key="2">
    <source>
        <dbReference type="ARBA" id="ARBA00023002"/>
    </source>
</evidence>
<evidence type="ECO:0000259" key="10">
    <source>
        <dbReference type="Pfam" id="PF00465"/>
    </source>
</evidence>
<reference evidence="11 12" key="1">
    <citation type="submission" date="2011-08" db="EMBL/GenBank/DDBJ databases">
        <title>The Genome Sequence of Clostridium hathewayi WAL-18680.</title>
        <authorList>
            <consortium name="The Broad Institute Genome Sequencing Platform"/>
            <person name="Earl A."/>
            <person name="Ward D."/>
            <person name="Feldgarden M."/>
            <person name="Gevers D."/>
            <person name="Finegold S.M."/>
            <person name="Summanen P.H."/>
            <person name="Molitoris D.R."/>
            <person name="Song M."/>
            <person name="Daigneault M."/>
            <person name="Allen-Vercoe E."/>
            <person name="Young S.K."/>
            <person name="Zeng Q."/>
            <person name="Gargeya S."/>
            <person name="Fitzgerald M."/>
            <person name="Haas B."/>
            <person name="Abouelleil A."/>
            <person name="Alvarado L."/>
            <person name="Arachchi H.M."/>
            <person name="Berlin A."/>
            <person name="Brown A."/>
            <person name="Chapman S.B."/>
            <person name="Chen Z."/>
            <person name="Dunbar C."/>
            <person name="Freedman E."/>
            <person name="Gearin G."/>
            <person name="Gellesch M."/>
            <person name="Goldberg J."/>
            <person name="Griggs A."/>
            <person name="Gujja S."/>
            <person name="Heiman D."/>
            <person name="Howarth C."/>
            <person name="Larson L."/>
            <person name="Lui A."/>
            <person name="MacDonald P.J.P."/>
            <person name="Montmayeur A."/>
            <person name="Murphy C."/>
            <person name="Neiman D."/>
            <person name="Pearson M."/>
            <person name="Priest M."/>
            <person name="Roberts A."/>
            <person name="Saif S."/>
            <person name="Shea T."/>
            <person name="Shenoy N."/>
            <person name="Sisk P."/>
            <person name="Stolte C."/>
            <person name="Sykes S."/>
            <person name="Wortman J."/>
            <person name="Nusbaum C."/>
            <person name="Birren B."/>
        </authorList>
    </citation>
    <scope>NUCLEOTIDE SEQUENCE [LARGE SCALE GENOMIC DNA]</scope>
    <source>
        <strain evidence="11 12">WAL-18680</strain>
    </source>
</reference>
<keyword evidence="2" id="KW-0560">Oxidoreductase</keyword>
<dbReference type="GO" id="GO:0046872">
    <property type="term" value="F:metal ion binding"/>
    <property type="evidence" value="ECO:0007669"/>
    <property type="project" value="UniProtKB-KW"/>
</dbReference>
<keyword evidence="12" id="KW-1185">Reference proteome</keyword>
<evidence type="ECO:0000313" key="11">
    <source>
        <dbReference type="EMBL" id="EHI57250.1"/>
    </source>
</evidence>
<feature type="binding site" evidence="8">
    <location>
        <position position="280"/>
    </location>
    <ligand>
        <name>glycerol</name>
        <dbReference type="ChEBI" id="CHEBI:17754"/>
    </ligand>
</feature>
<dbReference type="PANTHER" id="PTHR43616:SF5">
    <property type="entry name" value="GLYCEROL DEHYDROGENASE 1"/>
    <property type="match status" value="1"/>
</dbReference>
<keyword evidence="8" id="KW-0862">Zinc</keyword>
<dbReference type="HOGENOM" id="CLU_044754_3_1_9"/>
<keyword evidence="1 8" id="KW-0479">Metal-binding</keyword>
<dbReference type="EMBL" id="ADLN01000120">
    <property type="protein sequence ID" value="EHI57250.1"/>
    <property type="molecule type" value="Genomic_DNA"/>
</dbReference>
<evidence type="ECO:0000256" key="1">
    <source>
        <dbReference type="ARBA" id="ARBA00022723"/>
    </source>
</evidence>
<dbReference type="Gene3D" id="1.20.1090.10">
    <property type="entry name" value="Dehydroquinate synthase-like - alpha domain"/>
    <property type="match status" value="1"/>
</dbReference>
<feature type="binding site" evidence="8">
    <location>
        <position position="262"/>
    </location>
    <ligand>
        <name>glycerol</name>
        <dbReference type="ChEBI" id="CHEBI:17754"/>
    </ligand>
</feature>
<evidence type="ECO:0000313" key="12">
    <source>
        <dbReference type="Proteomes" id="UP000005384"/>
    </source>
</evidence>
<dbReference type="CDD" id="cd08171">
    <property type="entry name" value="GlyDH-like"/>
    <property type="match status" value="1"/>
</dbReference>
<dbReference type="Pfam" id="PF00465">
    <property type="entry name" value="Fe-ADH"/>
    <property type="match status" value="1"/>
</dbReference>
<dbReference type="AlphaFoldDB" id="G5ILI1"/>
<dbReference type="GO" id="GO:0008888">
    <property type="term" value="F:glycerol dehydrogenase (NAD+) activity"/>
    <property type="evidence" value="ECO:0007669"/>
    <property type="project" value="UniProtKB-EC"/>
</dbReference>
<evidence type="ECO:0000256" key="4">
    <source>
        <dbReference type="ARBA" id="ARBA00037918"/>
    </source>
</evidence>
<dbReference type="SUPFAM" id="SSF56796">
    <property type="entry name" value="Dehydroquinate synthase-like"/>
    <property type="match status" value="1"/>
</dbReference>
<feature type="binding site" evidence="9">
    <location>
        <position position="132"/>
    </location>
    <ligand>
        <name>NAD(+)</name>
        <dbReference type="ChEBI" id="CHEBI:57540"/>
    </ligand>
</feature>
<feature type="binding site" evidence="9">
    <location>
        <position position="138"/>
    </location>
    <ligand>
        <name>NAD(+)</name>
        <dbReference type="ChEBI" id="CHEBI:57540"/>
    </ligand>
</feature>
<evidence type="ECO:0000256" key="5">
    <source>
        <dbReference type="ARBA" id="ARBA00039147"/>
    </source>
</evidence>
<feature type="domain" description="Alcohol dehydrogenase iron-type/glycerol dehydrogenase GldA" evidence="10">
    <location>
        <begin position="17"/>
        <end position="161"/>
    </location>
</feature>
<accession>G5ILI1</accession>
<organism evidence="11 12">
    <name type="scientific">Hungatella hathewayi WAL-18680</name>
    <dbReference type="NCBI Taxonomy" id="742737"/>
    <lineage>
        <taxon>Bacteria</taxon>
        <taxon>Bacillati</taxon>
        <taxon>Bacillota</taxon>
        <taxon>Clostridia</taxon>
        <taxon>Lachnospirales</taxon>
        <taxon>Lachnospiraceae</taxon>
        <taxon>Hungatella</taxon>
    </lineage>
</organism>
<dbReference type="RefSeq" id="WP_006782347.1">
    <property type="nucleotide sequence ID" value="NZ_CP040506.1"/>
</dbReference>
<gene>
    <name evidence="11" type="ORF">HMPREF9473_04359</name>
</gene>
<dbReference type="InterPro" id="IPR016205">
    <property type="entry name" value="Glycerol_DH"/>
</dbReference>
<protein>
    <recommendedName>
        <fullName evidence="6">Glycerol dehydrogenase</fullName>
        <ecNumber evidence="5">1.1.1.6</ecNumber>
    </recommendedName>
</protein>
<evidence type="ECO:0000256" key="9">
    <source>
        <dbReference type="PIRSR" id="PIRSR000112-3"/>
    </source>
</evidence>
<dbReference type="PATRIC" id="fig|742737.3.peg.4343"/>
<dbReference type="Proteomes" id="UP000005384">
    <property type="component" value="Unassembled WGS sequence"/>
</dbReference>
<dbReference type="InterPro" id="IPR001670">
    <property type="entry name" value="ADH_Fe/GldA"/>
</dbReference>
<sequence length="371" mass="40693">MNKNRLSRRNTIYLPQFTIGEDAFDAFGDEMLPLGNTAAVIYGEKAWAASKEVVVPALKRAGIRMACGMPYGQDATFENVEHMTKNLQVREADYLLAVGGGKCIDTVKLAADRLGKPVFTIPSIASNCAPVTRISIMYHEDGSFREISRLKTVPVHCFINPRIILAAPVRYLWAGIGDAMAKNVESEWSAEAGERLNYGSELGIMAGRLCFTPIIRDAGQALRDAAEGRNSDSLEQIILNVVISPGITSVTVAPEYNGGVAHALFYGLTSRHHIERHHLHGEVVSYGTLVNLMLDVMHGGSRERLKAAYEFNRSLDLPVCLANLELDASDTLEDVLEVTMKNQELLHTPYPVSKEAIHQAILNLEDYSPGA</sequence>
<comment type="pathway">
    <text evidence="4">Polyol metabolism; glycerol fermentation; glycerone phosphate from glycerol (oxidative route): step 1/2.</text>
</comment>
<dbReference type="Gene3D" id="3.40.50.1970">
    <property type="match status" value="1"/>
</dbReference>
<proteinExistence type="predicted"/>
<dbReference type="OrthoDB" id="5198708at2"/>
<feature type="binding site" evidence="8">
    <location>
        <position position="178"/>
    </location>
    <ligand>
        <name>glycerol</name>
        <dbReference type="ChEBI" id="CHEBI:17754"/>
    </ligand>
</feature>
<evidence type="ECO:0000256" key="3">
    <source>
        <dbReference type="ARBA" id="ARBA00023027"/>
    </source>
</evidence>
<dbReference type="PIRSF" id="PIRSF000112">
    <property type="entry name" value="Glycerol_dehydrogenase"/>
    <property type="match status" value="1"/>
</dbReference>
<evidence type="ECO:0000256" key="6">
    <source>
        <dbReference type="ARBA" id="ARBA00040132"/>
    </source>
</evidence>
<dbReference type="EC" id="1.1.1.6" evidence="5"/>
<comment type="caution">
    <text evidence="11">The sequence shown here is derived from an EMBL/GenBank/DDBJ whole genome shotgun (WGS) entry which is preliminary data.</text>
</comment>
<comment type="cofactor">
    <cofactor evidence="8">
        <name>Zn(2+)</name>
        <dbReference type="ChEBI" id="CHEBI:29105"/>
    </cofactor>
    <text evidence="8">Binds 1 zinc ion per subunit.</text>
</comment>
<evidence type="ECO:0000256" key="7">
    <source>
        <dbReference type="ARBA" id="ARBA00049006"/>
    </source>
</evidence>
<feature type="binding site" evidence="9">
    <location>
        <begin position="101"/>
        <end position="105"/>
    </location>
    <ligand>
        <name>NAD(+)</name>
        <dbReference type="ChEBI" id="CHEBI:57540"/>
    </ligand>
</feature>
<comment type="catalytic activity">
    <reaction evidence="7">
        <text>glycerol + NAD(+) = dihydroxyacetone + NADH + H(+)</text>
        <dbReference type="Rhea" id="RHEA:13769"/>
        <dbReference type="ChEBI" id="CHEBI:15378"/>
        <dbReference type="ChEBI" id="CHEBI:16016"/>
        <dbReference type="ChEBI" id="CHEBI:17754"/>
        <dbReference type="ChEBI" id="CHEBI:57540"/>
        <dbReference type="ChEBI" id="CHEBI:57945"/>
        <dbReference type="EC" id="1.1.1.6"/>
    </reaction>
</comment>
<keyword evidence="3 9" id="KW-0520">NAD</keyword>
<name>G5ILI1_9FIRM</name>
<dbReference type="PANTHER" id="PTHR43616">
    <property type="entry name" value="GLYCEROL DEHYDROGENASE"/>
    <property type="match status" value="1"/>
</dbReference>
<evidence type="ECO:0000256" key="8">
    <source>
        <dbReference type="PIRSR" id="PIRSR000112-1"/>
    </source>
</evidence>